<keyword evidence="2" id="KW-1003">Cell membrane</keyword>
<dbReference type="PANTHER" id="PTHR30294:SF29">
    <property type="entry name" value="MULTIDRUG ABC TRANSPORTER PERMEASE YBHS-RELATED"/>
    <property type="match status" value="1"/>
</dbReference>
<keyword evidence="9" id="KW-1185">Reference proteome</keyword>
<dbReference type="InterPro" id="IPR013525">
    <property type="entry name" value="ABC2_TM"/>
</dbReference>
<evidence type="ECO:0000256" key="1">
    <source>
        <dbReference type="ARBA" id="ARBA00004651"/>
    </source>
</evidence>
<reference evidence="9" key="1">
    <citation type="submission" date="2017-11" db="EMBL/GenBank/DDBJ databases">
        <authorList>
            <person name="Zhu W."/>
        </authorList>
    </citation>
    <scope>NUCLEOTIDE SEQUENCE [LARGE SCALE GENOMIC DNA]</scope>
    <source>
        <strain evidence="9">CAU 1183</strain>
    </source>
</reference>
<protein>
    <submittedName>
        <fullName evidence="8">ABC transporter permease</fullName>
    </submittedName>
</protein>
<evidence type="ECO:0000256" key="2">
    <source>
        <dbReference type="ARBA" id="ARBA00022475"/>
    </source>
</evidence>
<feature type="transmembrane region" description="Helical" evidence="6">
    <location>
        <begin position="263"/>
        <end position="284"/>
    </location>
</feature>
<dbReference type="GO" id="GO:0140359">
    <property type="term" value="F:ABC-type transporter activity"/>
    <property type="evidence" value="ECO:0007669"/>
    <property type="project" value="InterPro"/>
</dbReference>
<dbReference type="Pfam" id="PF12698">
    <property type="entry name" value="ABC2_membrane_3"/>
    <property type="match status" value="1"/>
</dbReference>
<dbReference type="InterPro" id="IPR051449">
    <property type="entry name" value="ABC-2_transporter_component"/>
</dbReference>
<dbReference type="PANTHER" id="PTHR30294">
    <property type="entry name" value="MEMBRANE COMPONENT OF ABC TRANSPORTER YHHJ-RELATED"/>
    <property type="match status" value="1"/>
</dbReference>
<feature type="transmembrane region" description="Helical" evidence="6">
    <location>
        <begin position="21"/>
        <end position="48"/>
    </location>
</feature>
<evidence type="ECO:0000256" key="5">
    <source>
        <dbReference type="ARBA" id="ARBA00023136"/>
    </source>
</evidence>
<gene>
    <name evidence="8" type="ORF">CWR48_16740</name>
</gene>
<feature type="transmembrane region" description="Helical" evidence="6">
    <location>
        <begin position="296"/>
        <end position="318"/>
    </location>
</feature>
<feature type="transmembrane region" description="Helical" evidence="6">
    <location>
        <begin position="381"/>
        <end position="401"/>
    </location>
</feature>
<accession>A0A3D8PMC6</accession>
<keyword evidence="5 6" id="KW-0472">Membrane</keyword>
<evidence type="ECO:0000313" key="9">
    <source>
        <dbReference type="Proteomes" id="UP000257143"/>
    </source>
</evidence>
<feature type="transmembrane region" description="Helical" evidence="6">
    <location>
        <begin position="325"/>
        <end position="348"/>
    </location>
</feature>
<comment type="caution">
    <text evidence="8">The sequence shown here is derived from an EMBL/GenBank/DDBJ whole genome shotgun (WGS) entry which is preliminary data.</text>
</comment>
<proteinExistence type="predicted"/>
<dbReference type="OrthoDB" id="2433097at2"/>
<dbReference type="AlphaFoldDB" id="A0A3D8PMC6"/>
<dbReference type="GO" id="GO:0005886">
    <property type="term" value="C:plasma membrane"/>
    <property type="evidence" value="ECO:0007669"/>
    <property type="project" value="UniProtKB-SubCell"/>
</dbReference>
<comment type="subcellular location">
    <subcellularLocation>
        <location evidence="1">Cell membrane</location>
        <topology evidence="1">Multi-pass membrane protein</topology>
    </subcellularLocation>
</comment>
<keyword evidence="4 6" id="KW-1133">Transmembrane helix</keyword>
<dbReference type="Gene3D" id="3.40.1710.10">
    <property type="entry name" value="abc type-2 transporter like domain"/>
    <property type="match status" value="1"/>
</dbReference>
<organism evidence="8 9">
    <name type="scientific">Oceanobacillus arenosus</name>
    <dbReference type="NCBI Taxonomy" id="1229153"/>
    <lineage>
        <taxon>Bacteria</taxon>
        <taxon>Bacillati</taxon>
        <taxon>Bacillota</taxon>
        <taxon>Bacilli</taxon>
        <taxon>Bacillales</taxon>
        <taxon>Bacillaceae</taxon>
        <taxon>Oceanobacillus</taxon>
    </lineage>
</organism>
<evidence type="ECO:0000256" key="6">
    <source>
        <dbReference type="SAM" id="Phobius"/>
    </source>
</evidence>
<keyword evidence="3 6" id="KW-0812">Transmembrane</keyword>
<sequence length="407" mass="46493">MNRIKHIQLFTKSNFMQLKRKWLPLPLLFIFPLLLVGIIAALVITIVLPEENDPIRIGLVDLDKSDETKLVTSLMEESSAISTFIQLHSMTEIQAKIAIENDAISSYLVFPEGFTDSLYTGESVQLPIVGNPNRKIDSFLIQEIIKSVTRHIRSSQANILTINEYAKQLGMDDDTRNELVFEQFKEFVFYTLGSNQILNEKELTNIATSSPIHYFSLAAWFIVLTIWLLTIYRFLSNESPLRMKQRMKLYGVTELQQILAKGFVTLITAVFFAAITFIWLQLFLSFELILEDYVRIIGLLLLYCIAFLIGMAIIETIISAPKVSLFIQLLFTLAILACSGAILPAIYLPLQLQEFIGYSFSYQAFSWISDIILNGRMYADFIPLLLTMLAGYFILLGISMWKERVRS</sequence>
<feature type="domain" description="ABC-2 type transporter transmembrane" evidence="7">
    <location>
        <begin position="28"/>
        <end position="398"/>
    </location>
</feature>
<dbReference type="RefSeq" id="WP_115774483.1">
    <property type="nucleotide sequence ID" value="NZ_PIOC01000027.1"/>
</dbReference>
<evidence type="ECO:0000256" key="3">
    <source>
        <dbReference type="ARBA" id="ARBA00022692"/>
    </source>
</evidence>
<name>A0A3D8PMC6_9BACI</name>
<evidence type="ECO:0000259" key="7">
    <source>
        <dbReference type="Pfam" id="PF12698"/>
    </source>
</evidence>
<dbReference type="Proteomes" id="UP000257143">
    <property type="component" value="Unassembled WGS sequence"/>
</dbReference>
<evidence type="ECO:0000313" key="8">
    <source>
        <dbReference type="EMBL" id="RDW16295.1"/>
    </source>
</evidence>
<dbReference type="EMBL" id="PIOC01000027">
    <property type="protein sequence ID" value="RDW16295.1"/>
    <property type="molecule type" value="Genomic_DNA"/>
</dbReference>
<feature type="transmembrane region" description="Helical" evidence="6">
    <location>
        <begin position="214"/>
        <end position="235"/>
    </location>
</feature>
<evidence type="ECO:0000256" key="4">
    <source>
        <dbReference type="ARBA" id="ARBA00022989"/>
    </source>
</evidence>